<evidence type="ECO:0000313" key="1">
    <source>
        <dbReference type="EMBL" id="CAH3105182.1"/>
    </source>
</evidence>
<name>A0AAU9W663_9CNID</name>
<reference evidence="1 2" key="1">
    <citation type="submission" date="2022-05" db="EMBL/GenBank/DDBJ databases">
        <authorList>
            <consortium name="Genoscope - CEA"/>
            <person name="William W."/>
        </authorList>
    </citation>
    <scope>NUCLEOTIDE SEQUENCE [LARGE SCALE GENOMIC DNA]</scope>
</reference>
<keyword evidence="2" id="KW-1185">Reference proteome</keyword>
<gene>
    <name evidence="1" type="ORF">PMEA_00035064</name>
</gene>
<dbReference type="AlphaFoldDB" id="A0AAU9W663"/>
<accession>A0AAU9W663</accession>
<proteinExistence type="predicted"/>
<organism evidence="1 2">
    <name type="scientific">Pocillopora meandrina</name>
    <dbReference type="NCBI Taxonomy" id="46732"/>
    <lineage>
        <taxon>Eukaryota</taxon>
        <taxon>Metazoa</taxon>
        <taxon>Cnidaria</taxon>
        <taxon>Anthozoa</taxon>
        <taxon>Hexacorallia</taxon>
        <taxon>Scleractinia</taxon>
        <taxon>Astrocoeniina</taxon>
        <taxon>Pocilloporidae</taxon>
        <taxon>Pocillopora</taxon>
    </lineage>
</organism>
<comment type="caution">
    <text evidence="1">The sequence shown here is derived from an EMBL/GenBank/DDBJ whole genome shotgun (WGS) entry which is preliminary data.</text>
</comment>
<dbReference type="EMBL" id="CALNXJ010000009">
    <property type="protein sequence ID" value="CAH3105182.1"/>
    <property type="molecule type" value="Genomic_DNA"/>
</dbReference>
<protein>
    <recommendedName>
        <fullName evidence="3">Peptidase A2 domain-containing protein</fullName>
    </recommendedName>
</protein>
<dbReference type="Proteomes" id="UP001159428">
    <property type="component" value="Unassembled WGS sequence"/>
</dbReference>
<evidence type="ECO:0008006" key="3">
    <source>
        <dbReference type="Google" id="ProtNLM"/>
    </source>
</evidence>
<evidence type="ECO:0000313" key="2">
    <source>
        <dbReference type="Proteomes" id="UP001159428"/>
    </source>
</evidence>
<sequence>MQEVGASYNHYRRTLRQLADRCEFETITVDQILRDKIVFGIQDSKTLDDSQLVTLKLESGNFLRFQPDTGAQCNVVPLHLYKKATRDLNLFNVAPVSTAIISYGGTSIPFLGKVRLRVWRGDFTRLLDCNLVDS</sequence>